<dbReference type="SUPFAM" id="SSF55486">
    <property type="entry name" value="Metalloproteases ('zincins'), catalytic domain"/>
    <property type="match status" value="1"/>
</dbReference>
<dbReference type="InterPro" id="IPR042271">
    <property type="entry name" value="Zinicin_2_N"/>
</dbReference>
<dbReference type="OrthoDB" id="142939at2"/>
<reference evidence="1 2" key="1">
    <citation type="submission" date="2013-08" db="EMBL/GenBank/DDBJ databases">
        <title>Genome sequencing of Cellulomonas carbonis T26.</title>
        <authorList>
            <person name="Chen F."/>
            <person name="Li Y."/>
            <person name="Wang G."/>
        </authorList>
    </citation>
    <scope>NUCLEOTIDE SEQUENCE [LARGE SCALE GENOMIC DNA]</scope>
    <source>
        <strain evidence="1 2">T26</strain>
    </source>
</reference>
<comment type="caution">
    <text evidence="1">The sequence shown here is derived from an EMBL/GenBank/DDBJ whole genome shotgun (WGS) entry which is preliminary data.</text>
</comment>
<accession>A0A0A0BLD8</accession>
<dbReference type="PANTHER" id="PTHR39420">
    <property type="match status" value="1"/>
</dbReference>
<dbReference type="PANTHER" id="PTHR39420:SF1">
    <property type="entry name" value="HYDROLASE"/>
    <property type="match status" value="1"/>
</dbReference>
<evidence type="ECO:0008006" key="3">
    <source>
        <dbReference type="Google" id="ProtNLM"/>
    </source>
</evidence>
<dbReference type="RefSeq" id="WP_043610264.1">
    <property type="nucleotide sequence ID" value="NZ_AXCY01000174.1"/>
</dbReference>
<reference evidence="1 2" key="2">
    <citation type="journal article" date="2015" name="Stand. Genomic Sci.">
        <title>Draft genome sequence of Cellulomonas carbonis T26(T) and comparative analysis of six Cellulomonas genomes.</title>
        <authorList>
            <person name="Zhuang W."/>
            <person name="Zhang S."/>
            <person name="Xia X."/>
            <person name="Wang G."/>
        </authorList>
    </citation>
    <scope>NUCLEOTIDE SEQUENCE [LARGE SCALE GENOMIC DNA]</scope>
    <source>
        <strain evidence="1 2">T26</strain>
    </source>
</reference>
<dbReference type="NCBIfam" id="TIGR03883">
    <property type="entry name" value="DUF2342_F420"/>
    <property type="match status" value="1"/>
</dbReference>
<organism evidence="1 2">
    <name type="scientific">Cellulomonas carbonis T26</name>
    <dbReference type="NCBI Taxonomy" id="947969"/>
    <lineage>
        <taxon>Bacteria</taxon>
        <taxon>Bacillati</taxon>
        <taxon>Actinomycetota</taxon>
        <taxon>Actinomycetes</taxon>
        <taxon>Micrococcales</taxon>
        <taxon>Cellulomonadaceae</taxon>
        <taxon>Cellulomonas</taxon>
    </lineage>
</organism>
<protein>
    <recommendedName>
        <fullName evidence="3">Coenzyme F420 biosynthesis-associated protein</fullName>
    </recommendedName>
</protein>
<proteinExistence type="predicted"/>
<dbReference type="AlphaFoldDB" id="A0A0A0BLD8"/>
<dbReference type="NCBIfam" id="TIGR03624">
    <property type="entry name" value="putative hydrolase"/>
    <property type="match status" value="1"/>
</dbReference>
<gene>
    <name evidence="1" type="ORF">N868_06875</name>
</gene>
<name>A0A0A0BLD8_9CELL</name>
<dbReference type="Pfam" id="PF10103">
    <property type="entry name" value="Zincin_2"/>
    <property type="match status" value="1"/>
</dbReference>
<dbReference type="Proteomes" id="UP000029839">
    <property type="component" value="Unassembled WGS sequence"/>
</dbReference>
<evidence type="ECO:0000313" key="1">
    <source>
        <dbReference type="EMBL" id="KGM08675.1"/>
    </source>
</evidence>
<dbReference type="InterPro" id="IPR022454">
    <property type="entry name" value="CHP03883_F420-assoc"/>
</dbReference>
<evidence type="ECO:0000313" key="2">
    <source>
        <dbReference type="Proteomes" id="UP000029839"/>
    </source>
</evidence>
<dbReference type="Gene3D" id="1.20.150.30">
    <property type="entry name" value="Zincin-like metallopeptidase, N-terminal domain"/>
    <property type="match status" value="1"/>
</dbReference>
<dbReference type="InterPro" id="IPR018766">
    <property type="entry name" value="Zinicin_2"/>
</dbReference>
<keyword evidence="2" id="KW-1185">Reference proteome</keyword>
<sequence>MSTPTQDRTRRDGDRARSLDVDWEAAGRWAGRLTDPGPTGTRDELRAVVDSLHAAARRALPVAVRSSGLEGPLAASGGTDRRAQVLVVDRPGWTRAAARSFGLMVGDGRPGHGVPVPATAEAAAMLALLAGRVLGQYDPFTERLLLVAPNVMHVERALSATAEDFRLWVCVHEQTHALQFAAAPWLRDHLSREVGALVEELTRSPGQDLRAMVEGVARAVRPGGLRPDWSLLDLALDEAQSARVERLTAVMSLLEGHADVAMDRVGARDIPSRRRLRARMEARRRRARGVDRLLRRLLGMDAKLAQYRTGAAFVRGVRRAGGRGALDAVWTGPDALPTPLELADPRAWVRRVHG</sequence>
<dbReference type="EMBL" id="AXCY01000174">
    <property type="protein sequence ID" value="KGM08675.1"/>
    <property type="molecule type" value="Genomic_DNA"/>
</dbReference>